<accession>A0A915L9W0</accession>
<sequence length="86" mass="9178">MFDEGSESLDYDDSPTPTPNVGVGRPASQSPASRPPTTPCSSCSNDETEIIPEGKKENCTPRLEMPQVDGNGSDEKPNVAPPPEKY</sequence>
<dbReference type="AlphaFoldDB" id="A0A915L9W0"/>
<protein>
    <submittedName>
        <fullName evidence="3">Uncharacterized protein</fullName>
    </submittedName>
</protein>
<evidence type="ECO:0000313" key="3">
    <source>
        <dbReference type="WBParaSite" id="nRc.2.0.1.t47617-RA"/>
    </source>
</evidence>
<name>A0A915L9W0_ROMCU</name>
<dbReference type="Proteomes" id="UP000887565">
    <property type="component" value="Unplaced"/>
</dbReference>
<organism evidence="2 3">
    <name type="scientific">Romanomermis culicivorax</name>
    <name type="common">Nematode worm</name>
    <dbReference type="NCBI Taxonomy" id="13658"/>
    <lineage>
        <taxon>Eukaryota</taxon>
        <taxon>Metazoa</taxon>
        <taxon>Ecdysozoa</taxon>
        <taxon>Nematoda</taxon>
        <taxon>Enoplea</taxon>
        <taxon>Dorylaimia</taxon>
        <taxon>Mermithida</taxon>
        <taxon>Mermithoidea</taxon>
        <taxon>Mermithidae</taxon>
        <taxon>Romanomermis</taxon>
    </lineage>
</organism>
<dbReference type="WBParaSite" id="nRc.2.0.1.t47617-RA">
    <property type="protein sequence ID" value="nRc.2.0.1.t47617-RA"/>
    <property type="gene ID" value="nRc.2.0.1.g47617"/>
</dbReference>
<evidence type="ECO:0000313" key="2">
    <source>
        <dbReference type="Proteomes" id="UP000887565"/>
    </source>
</evidence>
<feature type="region of interest" description="Disordered" evidence="1">
    <location>
        <begin position="1"/>
        <end position="86"/>
    </location>
</feature>
<feature type="compositionally biased region" description="Acidic residues" evidence="1">
    <location>
        <begin position="1"/>
        <end position="13"/>
    </location>
</feature>
<evidence type="ECO:0000256" key="1">
    <source>
        <dbReference type="SAM" id="MobiDB-lite"/>
    </source>
</evidence>
<keyword evidence="2" id="KW-1185">Reference proteome</keyword>
<proteinExistence type="predicted"/>
<reference evidence="3" key="1">
    <citation type="submission" date="2022-11" db="UniProtKB">
        <authorList>
            <consortium name="WormBaseParasite"/>
        </authorList>
    </citation>
    <scope>IDENTIFICATION</scope>
</reference>